<comment type="caution">
    <text evidence="3">The sequence shown here is derived from an EMBL/GenBank/DDBJ whole genome shotgun (WGS) entry which is preliminary data.</text>
</comment>
<dbReference type="Pfam" id="PF04909">
    <property type="entry name" value="Amidohydro_2"/>
    <property type="match status" value="1"/>
</dbReference>
<reference evidence="3 4" key="1">
    <citation type="submission" date="2020-11" db="EMBL/GenBank/DDBJ databases">
        <title>genome sequence of strain KACC 18849.</title>
        <authorList>
            <person name="Gao J."/>
            <person name="Zhang X."/>
        </authorList>
    </citation>
    <scope>NUCLEOTIDE SEQUENCE [LARGE SCALE GENOMIC DNA]</scope>
    <source>
        <strain evidence="3 4">KACC 18849</strain>
    </source>
</reference>
<name>A0ABS0SWW8_9CAUL</name>
<evidence type="ECO:0000256" key="1">
    <source>
        <dbReference type="ARBA" id="ARBA00023239"/>
    </source>
</evidence>
<sequence>MRIDVHAHFFPTDYVEYLADLGLPVRGFGQAADVSRRLATLDENQVDAQVLSAVGLDTQIPDPEKAAKAARYINDRYKALEIEHNGRFRSFGWLPLPYVDEAIKEAIYCLDELKFAGLAFPCFYQGRPLDDPDFEPFWAELDKRSAVAYVHPVGQHSCCHFGLKEYGLHTAYGSPLQTSTAATRLIYSGVQSRYPNIKFVFAVCGGYLPFMWSRLEKNLRRGLDMTATDAVGAGFFGWVKKLPLDHADPMSAYKRFWYDTSVQDVPHAMLLVKESYGVDRLVLGSDEIFASLTEAVAYIKNDPYLTDAEKTAILDENAQKLLQLKPF</sequence>
<proteinExistence type="predicted"/>
<accession>A0ABS0SWW8</accession>
<keyword evidence="1" id="KW-0456">Lyase</keyword>
<dbReference type="InterPro" id="IPR006680">
    <property type="entry name" value="Amidohydro-rel"/>
</dbReference>
<gene>
    <name evidence="3" type="ORF">I4Q42_10425</name>
</gene>
<keyword evidence="4" id="KW-1185">Reference proteome</keyword>
<protein>
    <submittedName>
        <fullName evidence="3">Amidohydrolase</fullName>
    </submittedName>
</protein>
<dbReference type="InterPro" id="IPR032466">
    <property type="entry name" value="Metal_Hydrolase"/>
</dbReference>
<dbReference type="RefSeq" id="WP_198576011.1">
    <property type="nucleotide sequence ID" value="NZ_JADWOX010000006.1"/>
</dbReference>
<organism evidence="3 4">
    <name type="scientific">Caulobacter hibisci</name>
    <dbReference type="NCBI Taxonomy" id="2035993"/>
    <lineage>
        <taxon>Bacteria</taxon>
        <taxon>Pseudomonadati</taxon>
        <taxon>Pseudomonadota</taxon>
        <taxon>Alphaproteobacteria</taxon>
        <taxon>Caulobacterales</taxon>
        <taxon>Caulobacteraceae</taxon>
        <taxon>Caulobacter</taxon>
    </lineage>
</organism>
<dbReference type="SUPFAM" id="SSF51556">
    <property type="entry name" value="Metallo-dependent hydrolases"/>
    <property type="match status" value="1"/>
</dbReference>
<evidence type="ECO:0000313" key="4">
    <source>
        <dbReference type="Proteomes" id="UP000639859"/>
    </source>
</evidence>
<dbReference type="PANTHER" id="PTHR21240:SF28">
    <property type="entry name" value="ISO-OROTATE DECARBOXYLASE (EUROFUNG)"/>
    <property type="match status" value="1"/>
</dbReference>
<evidence type="ECO:0000313" key="3">
    <source>
        <dbReference type="EMBL" id="MBI1684083.1"/>
    </source>
</evidence>
<dbReference type="Gene3D" id="3.20.20.140">
    <property type="entry name" value="Metal-dependent hydrolases"/>
    <property type="match status" value="1"/>
</dbReference>
<evidence type="ECO:0000259" key="2">
    <source>
        <dbReference type="Pfam" id="PF04909"/>
    </source>
</evidence>
<feature type="domain" description="Amidohydrolase-related" evidence="2">
    <location>
        <begin position="3"/>
        <end position="323"/>
    </location>
</feature>
<dbReference type="PANTHER" id="PTHR21240">
    <property type="entry name" value="2-AMINO-3-CARBOXYLMUCONATE-6-SEMIALDEHYDE DECARBOXYLASE"/>
    <property type="match status" value="1"/>
</dbReference>
<dbReference type="EMBL" id="JADWOX010000006">
    <property type="protein sequence ID" value="MBI1684083.1"/>
    <property type="molecule type" value="Genomic_DNA"/>
</dbReference>
<dbReference type="Proteomes" id="UP000639859">
    <property type="component" value="Unassembled WGS sequence"/>
</dbReference>
<dbReference type="InterPro" id="IPR032465">
    <property type="entry name" value="ACMSD"/>
</dbReference>